<evidence type="ECO:0000256" key="4">
    <source>
        <dbReference type="ARBA" id="ARBA00022989"/>
    </source>
</evidence>
<keyword evidence="2" id="KW-0488">Methylation</keyword>
<sequence>MRKNAKNNKKGFTLIELIVVVAILVALMLMLVPRLTGFTDEATKTANTANARAIYTAINASETASSTKLYSNVSGASNYQEEITLCGVQVYKVFWDEKVPDSTICKYDPTTKTVTYGDESKKNTQGVYPIPDSTPEKE</sequence>
<dbReference type="Proteomes" id="UP000005950">
    <property type="component" value="Unassembled WGS sequence"/>
</dbReference>
<dbReference type="InterPro" id="IPR045584">
    <property type="entry name" value="Pilin-like"/>
</dbReference>
<evidence type="ECO:0000256" key="3">
    <source>
        <dbReference type="ARBA" id="ARBA00022692"/>
    </source>
</evidence>
<dbReference type="RefSeq" id="WP_006059137.1">
    <property type="nucleotide sequence ID" value="NZ_GG657556.1"/>
</dbReference>
<dbReference type="Pfam" id="PF07963">
    <property type="entry name" value="N_methyl"/>
    <property type="match status" value="1"/>
</dbReference>
<dbReference type="HOGENOM" id="CLU_1852464_0_0_9"/>
<dbReference type="InterPro" id="IPR012902">
    <property type="entry name" value="N_methyl_site"/>
</dbReference>
<dbReference type="NCBIfam" id="TIGR02532">
    <property type="entry name" value="IV_pilin_GFxxxE"/>
    <property type="match status" value="1"/>
</dbReference>
<feature type="region of interest" description="Disordered" evidence="6">
    <location>
        <begin position="116"/>
        <end position="138"/>
    </location>
</feature>
<dbReference type="EMBL" id="ACCF01000108">
    <property type="protein sequence ID" value="EEF67887.1"/>
    <property type="molecule type" value="Genomic_DNA"/>
</dbReference>
<name>B9Y802_9FIRM</name>
<comment type="caution">
    <text evidence="8">The sequence shown here is derived from an EMBL/GenBank/DDBJ whole genome shotgun (WGS) entry which is preliminary data.</text>
</comment>
<dbReference type="STRING" id="545696.HOLDEFILI_01948"/>
<dbReference type="PANTHER" id="PTHR30093:SF44">
    <property type="entry name" value="TYPE II SECRETION SYSTEM CORE PROTEIN G"/>
    <property type="match status" value="1"/>
</dbReference>
<dbReference type="Gene3D" id="3.30.700.10">
    <property type="entry name" value="Glycoprotein, Type 4 Pilin"/>
    <property type="match status" value="1"/>
</dbReference>
<protein>
    <submittedName>
        <fullName evidence="8">Prepilin-type cleavage/methylation N-terminal domain protein</fullName>
    </submittedName>
</protein>
<evidence type="ECO:0000256" key="6">
    <source>
        <dbReference type="SAM" id="MobiDB-lite"/>
    </source>
</evidence>
<reference evidence="8 9" key="2">
    <citation type="submission" date="2009-02" db="EMBL/GenBank/DDBJ databases">
        <title>Draft genome sequence of Holdemania filiformis DSM 12042.</title>
        <authorList>
            <person name="Sudarsanam P."/>
            <person name="Ley R."/>
            <person name="Guruge J."/>
            <person name="Turnbaugh P.J."/>
            <person name="Mahowald M."/>
            <person name="Liep D."/>
            <person name="Gordon J."/>
        </authorList>
    </citation>
    <scope>NUCLEOTIDE SEQUENCE [LARGE SCALE GENOMIC DNA]</scope>
    <source>
        <strain evidence="8 9">DSM 12042</strain>
    </source>
</reference>
<feature type="transmembrane region" description="Helical" evidence="7">
    <location>
        <begin position="12"/>
        <end position="32"/>
    </location>
</feature>
<evidence type="ECO:0000256" key="1">
    <source>
        <dbReference type="ARBA" id="ARBA00004167"/>
    </source>
</evidence>
<evidence type="ECO:0000313" key="9">
    <source>
        <dbReference type="Proteomes" id="UP000005950"/>
    </source>
</evidence>
<organism evidence="8 9">
    <name type="scientific">Holdemania filiformis DSM 12042</name>
    <dbReference type="NCBI Taxonomy" id="545696"/>
    <lineage>
        <taxon>Bacteria</taxon>
        <taxon>Bacillati</taxon>
        <taxon>Bacillota</taxon>
        <taxon>Erysipelotrichia</taxon>
        <taxon>Erysipelotrichales</taxon>
        <taxon>Erysipelotrichaceae</taxon>
        <taxon>Holdemania</taxon>
    </lineage>
</organism>
<dbReference type="PROSITE" id="PS00409">
    <property type="entry name" value="PROKAR_NTER_METHYL"/>
    <property type="match status" value="1"/>
</dbReference>
<dbReference type="eggNOG" id="COG2165">
    <property type="taxonomic scope" value="Bacteria"/>
</dbReference>
<keyword evidence="5 7" id="KW-0472">Membrane</keyword>
<dbReference type="SUPFAM" id="SSF54523">
    <property type="entry name" value="Pili subunits"/>
    <property type="match status" value="1"/>
</dbReference>
<dbReference type="GO" id="GO:0016020">
    <property type="term" value="C:membrane"/>
    <property type="evidence" value="ECO:0007669"/>
    <property type="project" value="UniProtKB-SubCell"/>
</dbReference>
<evidence type="ECO:0000313" key="8">
    <source>
        <dbReference type="EMBL" id="EEF67887.1"/>
    </source>
</evidence>
<keyword evidence="4 7" id="KW-1133">Transmembrane helix</keyword>
<accession>B9Y802</accession>
<dbReference type="OrthoDB" id="9984796at2"/>
<gene>
    <name evidence="8" type="ORF">HOLDEFILI_01948</name>
</gene>
<reference evidence="8 9" key="1">
    <citation type="submission" date="2008-12" db="EMBL/GenBank/DDBJ databases">
        <authorList>
            <person name="Fulton L."/>
            <person name="Clifton S."/>
            <person name="Fulton B."/>
            <person name="Xu J."/>
            <person name="Minx P."/>
            <person name="Pepin K.H."/>
            <person name="Johnson M."/>
            <person name="Bhonagiri V."/>
            <person name="Nash W.E."/>
            <person name="Mardis E.R."/>
            <person name="Wilson R.K."/>
        </authorList>
    </citation>
    <scope>NUCLEOTIDE SEQUENCE [LARGE SCALE GENOMIC DNA]</scope>
    <source>
        <strain evidence="8 9">DSM 12042</strain>
    </source>
</reference>
<dbReference type="PANTHER" id="PTHR30093">
    <property type="entry name" value="GENERAL SECRETION PATHWAY PROTEIN G"/>
    <property type="match status" value="1"/>
</dbReference>
<evidence type="ECO:0000256" key="5">
    <source>
        <dbReference type="ARBA" id="ARBA00023136"/>
    </source>
</evidence>
<keyword evidence="3 7" id="KW-0812">Transmembrane</keyword>
<comment type="subcellular location">
    <subcellularLocation>
        <location evidence="1">Membrane</location>
        <topology evidence="1">Single-pass membrane protein</topology>
    </subcellularLocation>
</comment>
<evidence type="ECO:0000256" key="7">
    <source>
        <dbReference type="SAM" id="Phobius"/>
    </source>
</evidence>
<proteinExistence type="predicted"/>
<dbReference type="AlphaFoldDB" id="B9Y802"/>
<evidence type="ECO:0000256" key="2">
    <source>
        <dbReference type="ARBA" id="ARBA00022481"/>
    </source>
</evidence>